<dbReference type="GO" id="GO:0016791">
    <property type="term" value="F:phosphatase activity"/>
    <property type="evidence" value="ECO:0007669"/>
    <property type="project" value="TreeGrafter"/>
</dbReference>
<sequence length="221" mass="24598">MSTSPSAKRLYFVRHGHTDWNVRGLFQGHSDIPLNEEGERDAHGYAALLRDYFARHPETPAIGRVTASPLARAARTARIICEDLAPASLVPPPSAITHDARLKEQNYGLWEGKTLAQIREAFPGSVERQFASMRTFAADAGEPMPDLCSRVAACVQEQENNTLLVGHFGTLYALMLTLWPESPDNFPRITQDAFYLIEGTNIVRFDRDTPDGRPIRPGRPS</sequence>
<dbReference type="SUPFAM" id="SSF53254">
    <property type="entry name" value="Phosphoglycerate mutase-like"/>
    <property type="match status" value="1"/>
</dbReference>
<dbReference type="GO" id="GO:0005737">
    <property type="term" value="C:cytoplasm"/>
    <property type="evidence" value="ECO:0007669"/>
    <property type="project" value="TreeGrafter"/>
</dbReference>
<dbReference type="SMART" id="SM00855">
    <property type="entry name" value="PGAM"/>
    <property type="match status" value="1"/>
</dbReference>
<dbReference type="PANTHER" id="PTHR48100:SF1">
    <property type="entry name" value="HISTIDINE PHOSPHATASE FAMILY PROTEIN-RELATED"/>
    <property type="match status" value="1"/>
</dbReference>
<dbReference type="InterPro" id="IPR050275">
    <property type="entry name" value="PGM_Phosphatase"/>
</dbReference>
<dbReference type="InterPro" id="IPR013078">
    <property type="entry name" value="His_Pase_superF_clade-1"/>
</dbReference>
<gene>
    <name evidence="3" type="ORF">H9894_07595</name>
</gene>
<protein>
    <submittedName>
        <fullName evidence="3">Histidine phosphatase family protein</fullName>
    </submittedName>
</protein>
<dbReference type="Pfam" id="PF00300">
    <property type="entry name" value="His_Phos_1"/>
    <property type="match status" value="1"/>
</dbReference>
<dbReference type="PANTHER" id="PTHR48100">
    <property type="entry name" value="BROAD-SPECIFICITY PHOSPHATASE YOR283W-RELATED"/>
    <property type="match status" value="1"/>
</dbReference>
<dbReference type="InterPro" id="IPR029033">
    <property type="entry name" value="His_PPase_superfam"/>
</dbReference>
<evidence type="ECO:0000256" key="2">
    <source>
        <dbReference type="PIRSR" id="PIRSR613078-2"/>
    </source>
</evidence>
<proteinExistence type="predicted"/>
<feature type="binding site" evidence="2">
    <location>
        <begin position="104"/>
        <end position="107"/>
    </location>
    <ligand>
        <name>substrate</name>
    </ligand>
</feature>
<organism evidence="3 4">
    <name type="scientific">Candidatus Desulfovibrio intestinipullorum</name>
    <dbReference type="NCBI Taxonomy" id="2838536"/>
    <lineage>
        <taxon>Bacteria</taxon>
        <taxon>Pseudomonadati</taxon>
        <taxon>Thermodesulfobacteriota</taxon>
        <taxon>Desulfovibrionia</taxon>
        <taxon>Desulfovibrionales</taxon>
        <taxon>Desulfovibrionaceae</taxon>
        <taxon>Desulfovibrio</taxon>
    </lineage>
</organism>
<dbReference type="CDD" id="cd07067">
    <property type="entry name" value="HP_PGM_like"/>
    <property type="match status" value="1"/>
</dbReference>
<feature type="binding site" evidence="2">
    <location>
        <begin position="14"/>
        <end position="21"/>
    </location>
    <ligand>
        <name>substrate</name>
    </ligand>
</feature>
<name>A0A9D1PY33_9BACT</name>
<evidence type="ECO:0000256" key="1">
    <source>
        <dbReference type="PIRSR" id="PIRSR613078-1"/>
    </source>
</evidence>
<reference evidence="3" key="2">
    <citation type="submission" date="2021-04" db="EMBL/GenBank/DDBJ databases">
        <authorList>
            <person name="Gilroy R."/>
        </authorList>
    </citation>
    <scope>NUCLEOTIDE SEQUENCE</scope>
    <source>
        <strain evidence="3">ChiHecec2B26-446</strain>
    </source>
</reference>
<feature type="binding site" evidence="2">
    <location>
        <position position="72"/>
    </location>
    <ligand>
        <name>substrate</name>
    </ligand>
</feature>
<comment type="caution">
    <text evidence="3">The sequence shown here is derived from an EMBL/GenBank/DDBJ whole genome shotgun (WGS) entry which is preliminary data.</text>
</comment>
<reference evidence="3" key="1">
    <citation type="journal article" date="2021" name="PeerJ">
        <title>Extensive microbial diversity within the chicken gut microbiome revealed by metagenomics and culture.</title>
        <authorList>
            <person name="Gilroy R."/>
            <person name="Ravi A."/>
            <person name="Getino M."/>
            <person name="Pursley I."/>
            <person name="Horton D.L."/>
            <person name="Alikhan N.F."/>
            <person name="Baker D."/>
            <person name="Gharbi K."/>
            <person name="Hall N."/>
            <person name="Watson M."/>
            <person name="Adriaenssens E.M."/>
            <person name="Foster-Nyarko E."/>
            <person name="Jarju S."/>
            <person name="Secka A."/>
            <person name="Antonio M."/>
            <person name="Oren A."/>
            <person name="Chaudhuri R.R."/>
            <person name="La Ragione R."/>
            <person name="Hildebrand F."/>
            <person name="Pallen M.J."/>
        </authorList>
    </citation>
    <scope>NUCLEOTIDE SEQUENCE</scope>
    <source>
        <strain evidence="3">ChiHecec2B26-446</strain>
    </source>
</reference>
<dbReference type="Gene3D" id="3.40.50.1240">
    <property type="entry name" value="Phosphoglycerate mutase-like"/>
    <property type="match status" value="1"/>
</dbReference>
<dbReference type="EMBL" id="DXHV01000071">
    <property type="protein sequence ID" value="HIW01035.1"/>
    <property type="molecule type" value="Genomic_DNA"/>
</dbReference>
<evidence type="ECO:0000313" key="3">
    <source>
        <dbReference type="EMBL" id="HIW01035.1"/>
    </source>
</evidence>
<dbReference type="AlphaFoldDB" id="A0A9D1PY33"/>
<feature type="active site" description="Tele-phosphohistidine intermediate" evidence="1">
    <location>
        <position position="15"/>
    </location>
</feature>
<accession>A0A9D1PY33</accession>
<feature type="active site" description="Proton donor/acceptor" evidence="1">
    <location>
        <position position="104"/>
    </location>
</feature>
<evidence type="ECO:0000313" key="4">
    <source>
        <dbReference type="Proteomes" id="UP000886752"/>
    </source>
</evidence>
<dbReference type="Proteomes" id="UP000886752">
    <property type="component" value="Unassembled WGS sequence"/>
</dbReference>